<gene>
    <name evidence="5" type="primary">FAM210B</name>
</gene>
<protein>
    <submittedName>
        <fullName evidence="5">Family with sequence similarity 210 member B</fullName>
    </submittedName>
</protein>
<evidence type="ECO:0000256" key="2">
    <source>
        <dbReference type="SAM" id="MobiDB-lite"/>
    </source>
</evidence>
<dbReference type="PANTHER" id="PTHR21377">
    <property type="entry name" value="PROTEIN FAM210B, MITOCHONDRIAL"/>
    <property type="match status" value="1"/>
</dbReference>
<organism evidence="5 6">
    <name type="scientific">Sus scrofa</name>
    <name type="common">Pig</name>
    <dbReference type="NCBI Taxonomy" id="9823"/>
    <lineage>
        <taxon>Eukaryota</taxon>
        <taxon>Metazoa</taxon>
        <taxon>Chordata</taxon>
        <taxon>Craniata</taxon>
        <taxon>Vertebrata</taxon>
        <taxon>Euteleostomi</taxon>
        <taxon>Mammalia</taxon>
        <taxon>Eutheria</taxon>
        <taxon>Laurasiatheria</taxon>
        <taxon>Artiodactyla</taxon>
        <taxon>Suina</taxon>
        <taxon>Suidae</taxon>
        <taxon>Sus</taxon>
    </lineage>
</organism>
<feature type="domain" description="DUF1279" evidence="4">
    <location>
        <begin position="116"/>
        <end position="203"/>
    </location>
</feature>
<dbReference type="Pfam" id="PF06916">
    <property type="entry name" value="FAM210A-B_dom"/>
    <property type="match status" value="1"/>
</dbReference>
<proteinExistence type="inferred from homology"/>
<comment type="similarity">
    <text evidence="1">Belongs to the FAM210 family.</text>
</comment>
<dbReference type="InterPro" id="IPR009688">
    <property type="entry name" value="FAM210A/B-like_dom"/>
</dbReference>
<dbReference type="AlphaFoldDB" id="A0A8D0Q3A2"/>
<sequence length="221" mass="23750">MLPARRALRASSRLKKSPDEKGTLHIEEFGLSIQHCCVPRTHSRPCGCSVTAHRHPHAADSLSTKPSRCIYGSGTSPPLSIQMSGESSIPEEPSRITAAAGGDISGTEEKKQSKSQQLKKIFKEYGAVGVSVHVGISLVSLGMFYMVVSSGLDISAILLKLGFKESLVQSKMAAGTSTFVVAYAIHKLFAPVRISITLVSVPFIVRYFRKVGLFKPPAAKP</sequence>
<evidence type="ECO:0000313" key="6">
    <source>
        <dbReference type="Proteomes" id="UP000694726"/>
    </source>
</evidence>
<dbReference type="Ensembl" id="ENSSSCT00015099068.1">
    <property type="protein sequence ID" value="ENSSSCP00015040923.1"/>
    <property type="gene ID" value="ENSSSCG00015073517.1"/>
</dbReference>
<keyword evidence="3" id="KW-0472">Membrane</keyword>
<accession>A0A8D0Q3A2</accession>
<evidence type="ECO:0000313" key="5">
    <source>
        <dbReference type="Ensembl" id="ENSSSCP00015040923.1"/>
    </source>
</evidence>
<reference evidence="5" key="1">
    <citation type="submission" date="2025-08" db="UniProtKB">
        <authorList>
            <consortium name="Ensembl"/>
        </authorList>
    </citation>
    <scope>IDENTIFICATION</scope>
</reference>
<dbReference type="InterPro" id="IPR045866">
    <property type="entry name" value="FAM210A/B-like"/>
</dbReference>
<evidence type="ECO:0000256" key="1">
    <source>
        <dbReference type="ARBA" id="ARBA00008249"/>
    </source>
</evidence>
<feature type="transmembrane region" description="Helical" evidence="3">
    <location>
        <begin position="125"/>
        <end position="148"/>
    </location>
</feature>
<feature type="compositionally biased region" description="Basic residues" evidence="2">
    <location>
        <begin position="1"/>
        <end position="15"/>
    </location>
</feature>
<feature type="region of interest" description="Disordered" evidence="2">
    <location>
        <begin position="1"/>
        <end position="20"/>
    </location>
</feature>
<name>A0A8D0Q3A2_PIG</name>
<keyword evidence="3" id="KW-1133">Transmembrane helix</keyword>
<evidence type="ECO:0000259" key="4">
    <source>
        <dbReference type="Pfam" id="PF06916"/>
    </source>
</evidence>
<keyword evidence="3" id="KW-0812">Transmembrane</keyword>
<evidence type="ECO:0000256" key="3">
    <source>
        <dbReference type="SAM" id="Phobius"/>
    </source>
</evidence>
<dbReference type="Proteomes" id="UP000694726">
    <property type="component" value="Unplaced"/>
</dbReference>
<dbReference type="PANTHER" id="PTHR21377:SF0">
    <property type="entry name" value="PROTEIN FAM210B, MITOCHONDRIAL"/>
    <property type="match status" value="1"/>
</dbReference>
<feature type="transmembrane region" description="Helical" evidence="3">
    <location>
        <begin position="188"/>
        <end position="208"/>
    </location>
</feature>